<comment type="caution">
    <text evidence="3">The sequence shown here is derived from an EMBL/GenBank/DDBJ whole genome shotgun (WGS) entry which is preliminary data.</text>
</comment>
<proteinExistence type="predicted"/>
<evidence type="ECO:0000313" key="3">
    <source>
        <dbReference type="EMBL" id="MBC5696611.1"/>
    </source>
</evidence>
<dbReference type="RefSeq" id="WP_186970679.1">
    <property type="nucleotide sequence ID" value="NZ_JACOPK010000013.1"/>
</dbReference>
<dbReference type="InterPro" id="IPR041657">
    <property type="entry name" value="HTH_17"/>
</dbReference>
<evidence type="ECO:0000313" key="4">
    <source>
        <dbReference type="Proteomes" id="UP000641741"/>
    </source>
</evidence>
<organism evidence="3 4">
    <name type="scientific">Agathobaculum hominis</name>
    <dbReference type="NCBI Taxonomy" id="2763014"/>
    <lineage>
        <taxon>Bacteria</taxon>
        <taxon>Bacillati</taxon>
        <taxon>Bacillota</taxon>
        <taxon>Clostridia</taxon>
        <taxon>Eubacteriales</taxon>
        <taxon>Butyricicoccaceae</taxon>
        <taxon>Agathobaculum</taxon>
    </lineage>
</organism>
<feature type="domain" description="Helix-turn-helix" evidence="2">
    <location>
        <begin position="13"/>
        <end position="62"/>
    </location>
</feature>
<name>A0ABR7GQM2_9FIRM</name>
<protein>
    <submittedName>
        <fullName evidence="3">Helix-turn-helix domain-containing protein</fullName>
    </submittedName>
</protein>
<dbReference type="Pfam" id="PF12728">
    <property type="entry name" value="HTH_17"/>
    <property type="match status" value="1"/>
</dbReference>
<gene>
    <name evidence="3" type="ORF">H8S02_11810</name>
</gene>
<reference evidence="3 4" key="1">
    <citation type="submission" date="2020-08" db="EMBL/GenBank/DDBJ databases">
        <title>Genome public.</title>
        <authorList>
            <person name="Liu C."/>
            <person name="Sun Q."/>
        </authorList>
    </citation>
    <scope>NUCLEOTIDE SEQUENCE [LARGE SCALE GENOMIC DNA]</scope>
    <source>
        <strain evidence="3 4">M2</strain>
    </source>
</reference>
<evidence type="ECO:0000256" key="1">
    <source>
        <dbReference type="SAM" id="MobiDB-lite"/>
    </source>
</evidence>
<dbReference type="EMBL" id="JACOPK010000013">
    <property type="protein sequence ID" value="MBC5696611.1"/>
    <property type="molecule type" value="Genomic_DNA"/>
</dbReference>
<accession>A0ABR7GQM2</accession>
<evidence type="ECO:0000259" key="2">
    <source>
        <dbReference type="Pfam" id="PF12728"/>
    </source>
</evidence>
<sequence length="118" mass="13425">MNMFAHLKSKPEMLSANDLLEIFPISRSGIYDLLREPGFPCIHLGRRIIVPRDAMIDWLENRLQEELNSAAKSRESNEVSVMPEAASEADTDLPETQVREDGVYIKVLPRDMKKSQAI</sequence>
<dbReference type="Proteomes" id="UP000641741">
    <property type="component" value="Unassembled WGS sequence"/>
</dbReference>
<keyword evidence="4" id="KW-1185">Reference proteome</keyword>
<feature type="region of interest" description="Disordered" evidence="1">
    <location>
        <begin position="69"/>
        <end position="94"/>
    </location>
</feature>